<evidence type="ECO:0000256" key="12">
    <source>
        <dbReference type="ARBA" id="ARBA00022927"/>
    </source>
</evidence>
<protein>
    <recommendedName>
        <fullName evidence="16">FYVE-type domain-containing protein</fullName>
    </recommendedName>
</protein>
<evidence type="ECO:0000256" key="11">
    <source>
        <dbReference type="ARBA" id="ARBA00022833"/>
    </source>
</evidence>
<evidence type="ECO:0000259" key="16">
    <source>
        <dbReference type="PROSITE" id="PS50178"/>
    </source>
</evidence>
<dbReference type="GO" id="GO:0005769">
    <property type="term" value="C:early endosome"/>
    <property type="evidence" value="ECO:0007669"/>
    <property type="project" value="UniProtKB-SubCell"/>
</dbReference>
<comment type="subcellular location">
    <subcellularLocation>
        <location evidence="2">Cytoplasm</location>
    </subcellularLocation>
    <subcellularLocation>
        <location evidence="1">Early endosome</location>
    </subcellularLocation>
</comment>
<evidence type="ECO:0000313" key="18">
    <source>
        <dbReference type="Proteomes" id="UP000075886"/>
    </source>
</evidence>
<keyword evidence="13 15" id="KW-0175">Coiled coil</keyword>
<dbReference type="InterPro" id="IPR011011">
    <property type="entry name" value="Znf_FYVE_PHD"/>
</dbReference>
<reference evidence="17" key="2">
    <citation type="submission" date="2020-05" db="UniProtKB">
        <authorList>
            <consortium name="EnsemblMetazoa"/>
        </authorList>
    </citation>
    <scope>IDENTIFICATION</scope>
    <source>
        <strain evidence="17">FAR1</strain>
    </source>
</reference>
<reference evidence="18" key="1">
    <citation type="submission" date="2014-01" db="EMBL/GenBank/DDBJ databases">
        <title>The Genome Sequence of Anopheles farauti FAR1 (V2).</title>
        <authorList>
            <consortium name="The Broad Institute Genomics Platform"/>
            <person name="Neafsey D.E."/>
            <person name="Besansky N."/>
            <person name="Howell P."/>
            <person name="Walton C."/>
            <person name="Young S.K."/>
            <person name="Zeng Q."/>
            <person name="Gargeya S."/>
            <person name="Fitzgerald M."/>
            <person name="Haas B."/>
            <person name="Abouelleil A."/>
            <person name="Allen A.W."/>
            <person name="Alvarado L."/>
            <person name="Arachchi H.M."/>
            <person name="Berlin A.M."/>
            <person name="Chapman S.B."/>
            <person name="Gainer-Dewar J."/>
            <person name="Goldberg J."/>
            <person name="Griggs A."/>
            <person name="Gujja S."/>
            <person name="Hansen M."/>
            <person name="Howarth C."/>
            <person name="Imamovic A."/>
            <person name="Ireland A."/>
            <person name="Larimer J."/>
            <person name="McCowan C."/>
            <person name="Murphy C."/>
            <person name="Pearson M."/>
            <person name="Poon T.W."/>
            <person name="Priest M."/>
            <person name="Roberts A."/>
            <person name="Saif S."/>
            <person name="Shea T."/>
            <person name="Sisk P."/>
            <person name="Sykes S."/>
            <person name="Wortman J."/>
            <person name="Nusbaum C."/>
            <person name="Birren B."/>
        </authorList>
    </citation>
    <scope>NUCLEOTIDE SEQUENCE [LARGE SCALE GENOMIC DNA]</scope>
    <source>
        <strain evidence="18">FAR1</strain>
    </source>
</reference>
<keyword evidence="4" id="KW-0813">Transport</keyword>
<dbReference type="GO" id="GO:0006897">
    <property type="term" value="P:endocytosis"/>
    <property type="evidence" value="ECO:0007669"/>
    <property type="project" value="UniProtKB-KW"/>
</dbReference>
<dbReference type="CDD" id="cd15739">
    <property type="entry name" value="FYVE_RABE_unchar"/>
    <property type="match status" value="1"/>
</dbReference>
<dbReference type="STRING" id="69004.A0A182Q2B5"/>
<dbReference type="SUPFAM" id="SSF57903">
    <property type="entry name" value="FYVE/PHD zinc finger"/>
    <property type="match status" value="1"/>
</dbReference>
<dbReference type="GO" id="GO:0008083">
    <property type="term" value="F:growth factor activity"/>
    <property type="evidence" value="ECO:0007669"/>
    <property type="project" value="InterPro"/>
</dbReference>
<feature type="coiled-coil region" evidence="15">
    <location>
        <begin position="303"/>
        <end position="401"/>
    </location>
</feature>
<comment type="similarity">
    <text evidence="3">Belongs to the rabaptin family.</text>
</comment>
<dbReference type="PANTHER" id="PTHR31179:SF7">
    <property type="entry name" value="FYVE-TYPE DOMAIN-CONTAINING PROTEIN"/>
    <property type="match status" value="1"/>
</dbReference>
<dbReference type="AlphaFoldDB" id="A0A182Q2B5"/>
<feature type="domain" description="FYVE-type" evidence="16">
    <location>
        <begin position="593"/>
        <end position="651"/>
    </location>
</feature>
<keyword evidence="6" id="KW-0597">Phosphoprotein</keyword>
<feature type="coiled-coil region" evidence="15">
    <location>
        <begin position="58"/>
        <end position="181"/>
    </location>
</feature>
<evidence type="ECO:0000256" key="15">
    <source>
        <dbReference type="SAM" id="Coils"/>
    </source>
</evidence>
<accession>A0A182Q2B5</accession>
<dbReference type="Pfam" id="PF03528">
    <property type="entry name" value="Rabaptin"/>
    <property type="match status" value="1"/>
</dbReference>
<dbReference type="PROSITE" id="PS50178">
    <property type="entry name" value="ZF_FYVE"/>
    <property type="match status" value="1"/>
</dbReference>
<dbReference type="Pfam" id="PF01363">
    <property type="entry name" value="FYVE"/>
    <property type="match status" value="1"/>
</dbReference>
<keyword evidence="12" id="KW-0653">Protein transport</keyword>
<evidence type="ECO:0000256" key="7">
    <source>
        <dbReference type="ARBA" id="ARBA00022583"/>
    </source>
</evidence>
<dbReference type="InterPro" id="IPR003914">
    <property type="entry name" value="Rabaptin"/>
</dbReference>
<keyword evidence="11" id="KW-0862">Zinc</keyword>
<dbReference type="PANTHER" id="PTHR31179">
    <property type="entry name" value="RAB GTPASE-BINDING EFFECTOR PROTEIN"/>
    <property type="match status" value="1"/>
</dbReference>
<dbReference type="Gene3D" id="1.20.5.730">
    <property type="entry name" value="Single helix bin"/>
    <property type="match status" value="1"/>
</dbReference>
<dbReference type="EMBL" id="AXCN02002228">
    <property type="status" value="NOT_ANNOTATED_CDS"/>
    <property type="molecule type" value="Genomic_DNA"/>
</dbReference>
<dbReference type="Pfam" id="PF09311">
    <property type="entry name" value="Rab5-bind"/>
    <property type="match status" value="1"/>
</dbReference>
<dbReference type="GO" id="GO:0005096">
    <property type="term" value="F:GTPase activator activity"/>
    <property type="evidence" value="ECO:0007669"/>
    <property type="project" value="InterPro"/>
</dbReference>
<evidence type="ECO:0000256" key="9">
    <source>
        <dbReference type="ARBA" id="ARBA00022753"/>
    </source>
</evidence>
<evidence type="ECO:0000256" key="14">
    <source>
        <dbReference type="PROSITE-ProRule" id="PRU00091"/>
    </source>
</evidence>
<dbReference type="InterPro" id="IPR015390">
    <property type="entry name" value="Rabaptin_Rab5-bd_dom"/>
</dbReference>
<evidence type="ECO:0000256" key="13">
    <source>
        <dbReference type="ARBA" id="ARBA00023054"/>
    </source>
</evidence>
<evidence type="ECO:0000256" key="8">
    <source>
        <dbReference type="ARBA" id="ARBA00022723"/>
    </source>
</evidence>
<dbReference type="GO" id="GO:0015031">
    <property type="term" value="P:protein transport"/>
    <property type="evidence" value="ECO:0007669"/>
    <property type="project" value="UniProtKB-KW"/>
</dbReference>
<dbReference type="InterPro" id="IPR018514">
    <property type="entry name" value="Rabaptin_CC"/>
</dbReference>
<evidence type="ECO:0000256" key="5">
    <source>
        <dbReference type="ARBA" id="ARBA00022490"/>
    </source>
</evidence>
<dbReference type="GO" id="GO:0008270">
    <property type="term" value="F:zinc ion binding"/>
    <property type="evidence" value="ECO:0007669"/>
    <property type="project" value="UniProtKB-KW"/>
</dbReference>
<dbReference type="InterPro" id="IPR000306">
    <property type="entry name" value="Znf_FYVE"/>
</dbReference>
<evidence type="ECO:0000256" key="2">
    <source>
        <dbReference type="ARBA" id="ARBA00004496"/>
    </source>
</evidence>
<name>A0A182Q2B5_9DIPT</name>
<dbReference type="Proteomes" id="UP000075886">
    <property type="component" value="Unassembled WGS sequence"/>
</dbReference>
<evidence type="ECO:0000256" key="10">
    <source>
        <dbReference type="ARBA" id="ARBA00022771"/>
    </source>
</evidence>
<evidence type="ECO:0000313" key="17">
    <source>
        <dbReference type="EnsemblMetazoa" id="AFAF001686-PA"/>
    </source>
</evidence>
<evidence type="ECO:0000256" key="6">
    <source>
        <dbReference type="ARBA" id="ARBA00022553"/>
    </source>
</evidence>
<dbReference type="Gene3D" id="3.30.40.10">
    <property type="entry name" value="Zinc/RING finger domain, C3HC4 (zinc finger)"/>
    <property type="match status" value="1"/>
</dbReference>
<dbReference type="SMART" id="SM00064">
    <property type="entry name" value="FYVE"/>
    <property type="match status" value="1"/>
</dbReference>
<dbReference type="InterPro" id="IPR017455">
    <property type="entry name" value="Znf_FYVE-rel"/>
</dbReference>
<dbReference type="VEuPathDB" id="VectorBase:AFAF001686"/>
<evidence type="ECO:0000256" key="4">
    <source>
        <dbReference type="ARBA" id="ARBA00022448"/>
    </source>
</evidence>
<keyword evidence="10 14" id="KW-0863">Zinc-finger</keyword>
<keyword evidence="5" id="KW-0963">Cytoplasm</keyword>
<dbReference type="InterPro" id="IPR013083">
    <property type="entry name" value="Znf_RING/FYVE/PHD"/>
</dbReference>
<organism evidence="17 18">
    <name type="scientific">Anopheles farauti</name>
    <dbReference type="NCBI Taxonomy" id="69004"/>
    <lineage>
        <taxon>Eukaryota</taxon>
        <taxon>Metazoa</taxon>
        <taxon>Ecdysozoa</taxon>
        <taxon>Arthropoda</taxon>
        <taxon>Hexapoda</taxon>
        <taxon>Insecta</taxon>
        <taxon>Pterygota</taxon>
        <taxon>Neoptera</taxon>
        <taxon>Endopterygota</taxon>
        <taxon>Diptera</taxon>
        <taxon>Nematocera</taxon>
        <taxon>Culicoidea</taxon>
        <taxon>Culicidae</taxon>
        <taxon>Anophelinae</taxon>
        <taxon>Anopheles</taxon>
    </lineage>
</organism>
<proteinExistence type="inferred from homology"/>
<keyword evidence="9" id="KW-0967">Endosome</keyword>
<keyword evidence="18" id="KW-1185">Reference proteome</keyword>
<sequence>MIDWQHHDPVSRTDECFIGSSSTKHFYKSAAAMENEQAVVGDDVASPATATTDDSAATKTAQKELQRVREEFNQQRARMKELYLAKENECKRLAAETTSARKELEEAKAQLRIMEYSREKDAEEQRNKVEAENRTLKQLVNETLDESSIMRDTVHQLQSENARLADEIHQLRDELADSNQVSPSLAKTVQQAKKIILKFGAADTSSCDNLEESMRKAQEDAEVLRSLVVPLEEEIKSLKEKLRLAYEVIETHMPTTKATAVPTQDQPQTSALIGMLASTASIDEPVNHCEQCVVHEQTLVHAQEEERKRAAAWEKSTERLREQVAKESALRADLEVQWHRKREEHKNEVQKLTERTIEMEQALDKLRNDYAQLKVTLRDELQKLTQERENIYYRLNGLQQDNEFLSGKYIASSDTLKDQEINFPQSIAELQELVLTLHENLIVAKAGCEFAERKARSMQDEVTLLQEQQHCRDREAQKSEQHYLHKQHQLQEQLRKQQQDFQQLVALREELERTVTEHGKQNSELRMQIIELHACNERLERQNGDLRSKMTVLQEDLANNEAVQKDFVKLSQSLQMQLEKIRSADTQVRWQDDDDVDQCPNCKKEFTVTRRKQHCRHCGTIYCQPCLSKSVPSGPNRKPARVCDVCHTLLVQDTAPYFSREPPQSP</sequence>
<keyword evidence="8" id="KW-0479">Metal-binding</keyword>
<keyword evidence="7" id="KW-0254">Endocytosis</keyword>
<evidence type="ECO:0000256" key="3">
    <source>
        <dbReference type="ARBA" id="ARBA00006603"/>
    </source>
</evidence>
<dbReference type="EnsemblMetazoa" id="AFAF001686-RA">
    <property type="protein sequence ID" value="AFAF001686-PA"/>
    <property type="gene ID" value="AFAF001686"/>
</dbReference>
<evidence type="ECO:0000256" key="1">
    <source>
        <dbReference type="ARBA" id="ARBA00004412"/>
    </source>
</evidence>
<feature type="coiled-coil region" evidence="15">
    <location>
        <begin position="448"/>
        <end position="556"/>
    </location>
</feature>